<name>A0A1F4V252_UNCKA</name>
<dbReference type="AlphaFoldDB" id="A0A1F4V252"/>
<proteinExistence type="predicted"/>
<keyword evidence="1" id="KW-0472">Membrane</keyword>
<keyword evidence="1" id="KW-0812">Transmembrane</keyword>
<organism evidence="2 3">
    <name type="scientific">candidate division WWE3 bacterium RIFCSPLOWO2_01_FULL_39_13</name>
    <dbReference type="NCBI Taxonomy" id="1802624"/>
    <lineage>
        <taxon>Bacteria</taxon>
        <taxon>Katanobacteria</taxon>
    </lineage>
</organism>
<feature type="transmembrane region" description="Helical" evidence="1">
    <location>
        <begin position="17"/>
        <end position="38"/>
    </location>
</feature>
<evidence type="ECO:0000256" key="1">
    <source>
        <dbReference type="SAM" id="Phobius"/>
    </source>
</evidence>
<accession>A0A1F4V252</accession>
<keyword evidence="1" id="KW-1133">Transmembrane helix</keyword>
<comment type="caution">
    <text evidence="2">The sequence shown here is derived from an EMBL/GenBank/DDBJ whole genome shotgun (WGS) entry which is preliminary data.</text>
</comment>
<gene>
    <name evidence="2" type="ORF">A2982_03110</name>
</gene>
<evidence type="ECO:0000313" key="2">
    <source>
        <dbReference type="EMBL" id="OGC51150.1"/>
    </source>
</evidence>
<dbReference type="Proteomes" id="UP000178771">
    <property type="component" value="Unassembled WGS sequence"/>
</dbReference>
<protein>
    <submittedName>
        <fullName evidence="2">Uncharacterized protein</fullName>
    </submittedName>
</protein>
<evidence type="ECO:0000313" key="3">
    <source>
        <dbReference type="Proteomes" id="UP000178771"/>
    </source>
</evidence>
<sequence length="72" mass="7978">MHVSEFSPKATGKGKLIALYSLVLILVVGFGIGVMTMANSFRNFVESKTSQNNYGMYFPDDMMVPDDPQMPL</sequence>
<dbReference type="EMBL" id="MEVH01000030">
    <property type="protein sequence ID" value="OGC51150.1"/>
    <property type="molecule type" value="Genomic_DNA"/>
</dbReference>
<reference evidence="2 3" key="1">
    <citation type="journal article" date="2016" name="Nat. Commun.">
        <title>Thousands of microbial genomes shed light on interconnected biogeochemical processes in an aquifer system.</title>
        <authorList>
            <person name="Anantharaman K."/>
            <person name="Brown C.T."/>
            <person name="Hug L.A."/>
            <person name="Sharon I."/>
            <person name="Castelle C.J."/>
            <person name="Probst A.J."/>
            <person name="Thomas B.C."/>
            <person name="Singh A."/>
            <person name="Wilkins M.J."/>
            <person name="Karaoz U."/>
            <person name="Brodie E.L."/>
            <person name="Williams K.H."/>
            <person name="Hubbard S.S."/>
            <person name="Banfield J.F."/>
        </authorList>
    </citation>
    <scope>NUCLEOTIDE SEQUENCE [LARGE SCALE GENOMIC DNA]</scope>
</reference>